<dbReference type="SUPFAM" id="SSF54814">
    <property type="entry name" value="Prokaryotic type KH domain (KH-domain type II)"/>
    <property type="match status" value="1"/>
</dbReference>
<dbReference type="GO" id="GO:0003723">
    <property type="term" value="F:RNA binding"/>
    <property type="evidence" value="ECO:0007669"/>
    <property type="project" value="UniProtKB-UniRule"/>
</dbReference>
<dbReference type="GO" id="GO:0009252">
    <property type="term" value="P:peptidoglycan biosynthetic process"/>
    <property type="evidence" value="ECO:0007669"/>
    <property type="project" value="UniProtKB-UniRule"/>
</dbReference>
<keyword evidence="2 3" id="KW-0694">RNA-binding</keyword>
<dbReference type="CDD" id="cd22533">
    <property type="entry name" value="KH-II_YlqC-like"/>
    <property type="match status" value="1"/>
</dbReference>
<keyword evidence="3" id="KW-0133">Cell shape</keyword>
<name>A0A0G0WKX9_9BACT</name>
<dbReference type="PROSITE" id="PS50084">
    <property type="entry name" value="KH_TYPE_1"/>
    <property type="match status" value="1"/>
</dbReference>
<evidence type="ECO:0000313" key="4">
    <source>
        <dbReference type="EMBL" id="KKS13485.1"/>
    </source>
</evidence>
<accession>A0A0G0WKX9</accession>
<dbReference type="Pfam" id="PF13083">
    <property type="entry name" value="KH_KhpA-B"/>
    <property type="match status" value="1"/>
</dbReference>
<dbReference type="InterPro" id="IPR020627">
    <property type="entry name" value="KhpA"/>
</dbReference>
<dbReference type="InterPro" id="IPR015946">
    <property type="entry name" value="KH_dom-like_a/b"/>
</dbReference>
<evidence type="ECO:0000256" key="3">
    <source>
        <dbReference type="HAMAP-Rule" id="MF_00088"/>
    </source>
</evidence>
<dbReference type="EMBL" id="LCBN01000023">
    <property type="protein sequence ID" value="KKS13485.1"/>
    <property type="molecule type" value="Genomic_DNA"/>
</dbReference>
<dbReference type="GO" id="GO:0071555">
    <property type="term" value="P:cell wall organization"/>
    <property type="evidence" value="ECO:0007669"/>
    <property type="project" value="UniProtKB-KW"/>
</dbReference>
<reference evidence="4 5" key="1">
    <citation type="journal article" date="2015" name="Nature">
        <title>rRNA introns, odd ribosomes, and small enigmatic genomes across a large radiation of phyla.</title>
        <authorList>
            <person name="Brown C.T."/>
            <person name="Hug L.A."/>
            <person name="Thomas B.C."/>
            <person name="Sharon I."/>
            <person name="Castelle C.J."/>
            <person name="Singh A."/>
            <person name="Wilkins M.J."/>
            <person name="Williams K.H."/>
            <person name="Banfield J.F."/>
        </authorList>
    </citation>
    <scope>NUCLEOTIDE SEQUENCE [LARGE SCALE GENOMIC DNA]</scope>
</reference>
<dbReference type="PANTHER" id="PTHR34654:SF1">
    <property type="entry name" value="RNA-BINDING PROTEIN KHPA"/>
    <property type="match status" value="1"/>
</dbReference>
<organism evidence="4 5">
    <name type="scientific">Candidatus Daviesbacteria bacterium GW2011_GWB1_41_5</name>
    <dbReference type="NCBI Taxonomy" id="1618429"/>
    <lineage>
        <taxon>Bacteria</taxon>
        <taxon>Candidatus Daviesiibacteriota</taxon>
    </lineage>
</organism>
<dbReference type="Gene3D" id="3.30.300.20">
    <property type="match status" value="1"/>
</dbReference>
<dbReference type="AlphaFoldDB" id="A0A0G0WKX9"/>
<evidence type="ECO:0000313" key="5">
    <source>
        <dbReference type="Proteomes" id="UP000034753"/>
    </source>
</evidence>
<proteinExistence type="inferred from homology"/>
<dbReference type="InterPro" id="IPR009019">
    <property type="entry name" value="KH_sf_prok-type"/>
</dbReference>
<keyword evidence="3" id="KW-0961">Cell wall biogenesis/degradation</keyword>
<dbReference type="GO" id="GO:0008360">
    <property type="term" value="P:regulation of cell shape"/>
    <property type="evidence" value="ECO:0007669"/>
    <property type="project" value="UniProtKB-KW"/>
</dbReference>
<protein>
    <recommendedName>
        <fullName evidence="3">RNA-binding protein KhpA</fullName>
    </recommendedName>
    <alternativeName>
        <fullName evidence="3">KH-domain protein A</fullName>
    </alternativeName>
</protein>
<comment type="subcellular location">
    <subcellularLocation>
        <location evidence="3">Cytoplasm</location>
    </subcellularLocation>
</comment>
<keyword evidence="3" id="KW-0143">Chaperone</keyword>
<keyword evidence="1 3" id="KW-0963">Cytoplasm</keyword>
<evidence type="ECO:0000256" key="2">
    <source>
        <dbReference type="ARBA" id="ARBA00022884"/>
    </source>
</evidence>
<evidence type="ECO:0000256" key="1">
    <source>
        <dbReference type="ARBA" id="ARBA00022490"/>
    </source>
</evidence>
<dbReference type="PANTHER" id="PTHR34654">
    <property type="entry name" value="UPF0109 PROTEIN SCO5592"/>
    <property type="match status" value="1"/>
</dbReference>
<comment type="similarity">
    <text evidence="3">Belongs to the KhpA RNA-binding protein family.</text>
</comment>
<sequence length="86" mass="9533">MKDLLEYLVKNLVSKPDEVRVEEQQGEGMVNFILTVAPDDMGIIIGKMGQTIKAIRKVLVARAMAENQNIRVNVSLNENPGHNTVS</sequence>
<comment type="subunit">
    <text evidence="3">Forms a complex with KhpB.</text>
</comment>
<gene>
    <name evidence="3" type="primary">khpA</name>
    <name evidence="4" type="ORF">UU67_C0023G0007</name>
</gene>
<dbReference type="Proteomes" id="UP000034753">
    <property type="component" value="Unassembled WGS sequence"/>
</dbReference>
<comment type="caution">
    <text evidence="4">The sequence shown here is derived from an EMBL/GenBank/DDBJ whole genome shotgun (WGS) entry which is preliminary data.</text>
</comment>
<dbReference type="HAMAP" id="MF_00088">
    <property type="entry name" value="KhpA"/>
    <property type="match status" value="1"/>
</dbReference>
<dbReference type="GO" id="GO:0005737">
    <property type="term" value="C:cytoplasm"/>
    <property type="evidence" value="ECO:0007669"/>
    <property type="project" value="UniProtKB-SubCell"/>
</dbReference>
<comment type="function">
    <text evidence="3">A probable RNA chaperone. Forms a complex with KhpB which binds to cellular RNA and controls its expression. Plays a role in peptidoglycan (PG) homeostasis and cell length regulation.</text>
</comment>